<feature type="region of interest" description="Disordered" evidence="2">
    <location>
        <begin position="126"/>
        <end position="146"/>
    </location>
</feature>
<evidence type="ECO:0000313" key="3">
    <source>
        <dbReference type="EMBL" id="KAH7048491.1"/>
    </source>
</evidence>
<feature type="compositionally biased region" description="Basic and acidic residues" evidence="2">
    <location>
        <begin position="132"/>
        <end position="146"/>
    </location>
</feature>
<accession>A0ABQ8G931</accession>
<evidence type="ECO:0000256" key="2">
    <source>
        <dbReference type="SAM" id="MobiDB-lite"/>
    </source>
</evidence>
<keyword evidence="1" id="KW-0175">Coiled coil</keyword>
<feature type="coiled-coil region" evidence="1">
    <location>
        <begin position="255"/>
        <end position="282"/>
    </location>
</feature>
<gene>
    <name evidence="3" type="ORF">B0J12DRAFT_116963</name>
</gene>
<name>A0ABQ8G931_9PEZI</name>
<dbReference type="EMBL" id="JAGTJR010000015">
    <property type="protein sequence ID" value="KAH7048491.1"/>
    <property type="molecule type" value="Genomic_DNA"/>
</dbReference>
<evidence type="ECO:0000256" key="1">
    <source>
        <dbReference type="SAM" id="Coils"/>
    </source>
</evidence>
<keyword evidence="4" id="KW-1185">Reference proteome</keyword>
<sequence length="521" mass="57725">MRDNDTLNHLLTVLRDRRVPLTRDDVQWAFESAKTQNDAVAWVNEYLGSNTLLSKEELELYETLCAQDESIKDRADLPDVLPFQDEDIRTAIEALESSTATIDQQTKALEVQMDALLELRTQNAEPSNAVRRKLDERKKKDAQEKNQLDFEVEGLSDAINERVSSSQKQAKAAASILSSTVNDRFTSDDRMLSALTKLSSKLELSDDDQLDTLEIEKWCSTLVSIRAASIRTRVDRIFQETLLKCSGSEQTGRPEEEALAEKEALKEELETLHTEISSVAQMGVEQDFRGPILQLLEQGQDHQKRLQTRWLDYVLASLEYMTTRLHHLTTHAADLSAYTAALSEIGTLVAATLPPPAAPRPSPYKQAAAARARAKSNAATPIALSAASQQLLRKVDIALPPPASTSPHQALAQASLERQERLLAHFESNQRVAIECVEEAVGRGALEVQEMLAALFMNSAFGSVEVTKREVEEGVRAVEAGVADVSAVMPEVKERMEVAGVNGKGKRRERAFVERWGGGKE</sequence>
<evidence type="ECO:0000313" key="4">
    <source>
        <dbReference type="Proteomes" id="UP000774617"/>
    </source>
</evidence>
<proteinExistence type="predicted"/>
<protein>
    <submittedName>
        <fullName evidence="3">Uncharacterized protein</fullName>
    </submittedName>
</protein>
<comment type="caution">
    <text evidence="3">The sequence shown here is derived from an EMBL/GenBank/DDBJ whole genome shotgun (WGS) entry which is preliminary data.</text>
</comment>
<dbReference type="Proteomes" id="UP000774617">
    <property type="component" value="Unassembled WGS sequence"/>
</dbReference>
<reference evidence="3 4" key="1">
    <citation type="journal article" date="2021" name="Nat. Commun.">
        <title>Genetic determinants of endophytism in the Arabidopsis root mycobiome.</title>
        <authorList>
            <person name="Mesny F."/>
            <person name="Miyauchi S."/>
            <person name="Thiergart T."/>
            <person name="Pickel B."/>
            <person name="Atanasova L."/>
            <person name="Karlsson M."/>
            <person name="Huettel B."/>
            <person name="Barry K.W."/>
            <person name="Haridas S."/>
            <person name="Chen C."/>
            <person name="Bauer D."/>
            <person name="Andreopoulos W."/>
            <person name="Pangilinan J."/>
            <person name="LaButti K."/>
            <person name="Riley R."/>
            <person name="Lipzen A."/>
            <person name="Clum A."/>
            <person name="Drula E."/>
            <person name="Henrissat B."/>
            <person name="Kohler A."/>
            <person name="Grigoriev I.V."/>
            <person name="Martin F.M."/>
            <person name="Hacquard S."/>
        </authorList>
    </citation>
    <scope>NUCLEOTIDE SEQUENCE [LARGE SCALE GENOMIC DNA]</scope>
    <source>
        <strain evidence="3 4">MPI-SDFR-AT-0080</strain>
    </source>
</reference>
<organism evidence="3 4">
    <name type="scientific">Macrophomina phaseolina</name>
    <dbReference type="NCBI Taxonomy" id="35725"/>
    <lineage>
        <taxon>Eukaryota</taxon>
        <taxon>Fungi</taxon>
        <taxon>Dikarya</taxon>
        <taxon>Ascomycota</taxon>
        <taxon>Pezizomycotina</taxon>
        <taxon>Dothideomycetes</taxon>
        <taxon>Dothideomycetes incertae sedis</taxon>
        <taxon>Botryosphaeriales</taxon>
        <taxon>Botryosphaeriaceae</taxon>
        <taxon>Macrophomina</taxon>
    </lineage>
</organism>